<dbReference type="EMBL" id="BLPF01000004">
    <property type="protein sequence ID" value="GFJ85849.1"/>
    <property type="molecule type" value="Genomic_DNA"/>
</dbReference>
<protein>
    <submittedName>
        <fullName evidence="1">Uncharacterized protein</fullName>
    </submittedName>
</protein>
<evidence type="ECO:0000313" key="2">
    <source>
        <dbReference type="Proteomes" id="UP000482800"/>
    </source>
</evidence>
<dbReference type="Proteomes" id="UP000482800">
    <property type="component" value="Unassembled WGS sequence"/>
</dbReference>
<evidence type="ECO:0000313" key="1">
    <source>
        <dbReference type="EMBL" id="GFJ85849.1"/>
    </source>
</evidence>
<reference evidence="1 2" key="2">
    <citation type="submission" date="2020-03" db="EMBL/GenBank/DDBJ databases">
        <authorList>
            <person name="Ichikawa N."/>
            <person name="Kimura A."/>
            <person name="Kitahashi Y."/>
            <person name="Uohara A."/>
        </authorList>
    </citation>
    <scope>NUCLEOTIDE SEQUENCE [LARGE SCALE GENOMIC DNA]</scope>
    <source>
        <strain evidence="1 2">NBRC 108639</strain>
    </source>
</reference>
<comment type="caution">
    <text evidence="1">The sequence shown here is derived from an EMBL/GenBank/DDBJ whole genome shotgun (WGS) entry which is preliminary data.</text>
</comment>
<keyword evidence="2" id="KW-1185">Reference proteome</keyword>
<reference evidence="1 2" key="1">
    <citation type="submission" date="2020-03" db="EMBL/GenBank/DDBJ databases">
        <title>Whole genome shotgun sequence of Phytohabitans houttuyneae NBRC 108639.</title>
        <authorList>
            <person name="Komaki H."/>
            <person name="Tamura T."/>
        </authorList>
    </citation>
    <scope>NUCLEOTIDE SEQUENCE [LARGE SCALE GENOMIC DNA]</scope>
    <source>
        <strain evidence="1 2">NBRC 108639</strain>
    </source>
</reference>
<organism evidence="1 2">
    <name type="scientific">Phytohabitans houttuyneae</name>
    <dbReference type="NCBI Taxonomy" id="1076126"/>
    <lineage>
        <taxon>Bacteria</taxon>
        <taxon>Bacillati</taxon>
        <taxon>Actinomycetota</taxon>
        <taxon>Actinomycetes</taxon>
        <taxon>Micromonosporales</taxon>
        <taxon>Micromonosporaceae</taxon>
    </lineage>
</organism>
<gene>
    <name evidence="1" type="ORF">Phou_100290</name>
</gene>
<name>A0A6V8KU62_9ACTN</name>
<proteinExistence type="predicted"/>
<accession>A0A6V8KU62</accession>
<dbReference type="AlphaFoldDB" id="A0A6V8KU62"/>
<sequence>MDADPAGIGGGVQDGPLGGGGALVAAYEFSGAGEGFGHVVVRVGDGLGEPRVLDGQAGGLGLFVGEKGSNRISWSRWSVRMSTASGSGGAAGLWRPRRRHAAQWRIAARGCPG</sequence>